<dbReference type="PANTHER" id="PTHR43439:SF2">
    <property type="entry name" value="ENZYME, PUTATIVE (JCVI)-RELATED"/>
    <property type="match status" value="1"/>
</dbReference>
<dbReference type="InterPro" id="IPR013120">
    <property type="entry name" value="FAR_NAD-bd"/>
</dbReference>
<evidence type="ECO:0000313" key="5">
    <source>
        <dbReference type="Proteomes" id="UP000234275"/>
    </source>
</evidence>
<evidence type="ECO:0000256" key="2">
    <source>
        <dbReference type="ARBA" id="ARBA00022553"/>
    </source>
</evidence>
<dbReference type="InterPro" id="IPR020806">
    <property type="entry name" value="PKS_PP-bd"/>
</dbReference>
<dbReference type="Pfam" id="PF07993">
    <property type="entry name" value="NAD_binding_4"/>
    <property type="match status" value="1"/>
</dbReference>
<dbReference type="EMBL" id="MSFO01000001">
    <property type="protein sequence ID" value="PLB54581.1"/>
    <property type="molecule type" value="Genomic_DNA"/>
</dbReference>
<dbReference type="InterPro" id="IPR036291">
    <property type="entry name" value="NAD(P)-bd_dom_sf"/>
</dbReference>
<dbReference type="Pfam" id="PF00550">
    <property type="entry name" value="PP-binding"/>
    <property type="match status" value="1"/>
</dbReference>
<dbReference type="InterPro" id="IPR036736">
    <property type="entry name" value="ACP-like_sf"/>
</dbReference>
<dbReference type="GeneID" id="36558955"/>
<organism evidence="4 5">
    <name type="scientific">Aspergillus steynii IBT 23096</name>
    <dbReference type="NCBI Taxonomy" id="1392250"/>
    <lineage>
        <taxon>Eukaryota</taxon>
        <taxon>Fungi</taxon>
        <taxon>Dikarya</taxon>
        <taxon>Ascomycota</taxon>
        <taxon>Pezizomycotina</taxon>
        <taxon>Eurotiomycetes</taxon>
        <taxon>Eurotiomycetidae</taxon>
        <taxon>Eurotiales</taxon>
        <taxon>Aspergillaceae</taxon>
        <taxon>Aspergillus</taxon>
        <taxon>Aspergillus subgen. Circumdati</taxon>
    </lineage>
</organism>
<dbReference type="Pfam" id="PF23562">
    <property type="entry name" value="AMP-binding_C_3"/>
    <property type="match status" value="1"/>
</dbReference>
<dbReference type="PROSITE" id="PS00455">
    <property type="entry name" value="AMP_BINDING"/>
    <property type="match status" value="1"/>
</dbReference>
<keyword evidence="2" id="KW-0597">Phosphoprotein</keyword>
<dbReference type="Gene3D" id="1.10.1200.10">
    <property type="entry name" value="ACP-like"/>
    <property type="match status" value="1"/>
</dbReference>
<feature type="domain" description="Polyketide synthase-like phosphopantetheine-binding" evidence="3">
    <location>
        <begin position="551"/>
        <end position="623"/>
    </location>
</feature>
<dbReference type="AlphaFoldDB" id="A0A2I2GNY4"/>
<dbReference type="InterPro" id="IPR009081">
    <property type="entry name" value="PP-bd_ACP"/>
</dbReference>
<dbReference type="VEuPathDB" id="FungiDB:P170DRAFT_452317"/>
<dbReference type="Pfam" id="PF00501">
    <property type="entry name" value="AMP-binding"/>
    <property type="match status" value="1"/>
</dbReference>
<dbReference type="SUPFAM" id="SSF56801">
    <property type="entry name" value="Acetyl-CoA synthetase-like"/>
    <property type="match status" value="1"/>
</dbReference>
<dbReference type="Gene3D" id="3.40.50.720">
    <property type="entry name" value="NAD(P)-binding Rossmann-like Domain"/>
    <property type="match status" value="1"/>
</dbReference>
<accession>A0A2I2GNY4</accession>
<dbReference type="GO" id="GO:0031177">
    <property type="term" value="F:phosphopantetheine binding"/>
    <property type="evidence" value="ECO:0007669"/>
    <property type="project" value="InterPro"/>
</dbReference>
<dbReference type="InterPro" id="IPR051414">
    <property type="entry name" value="Adenylate-forming_Reductase"/>
</dbReference>
<keyword evidence="1" id="KW-0596">Phosphopantetheine</keyword>
<keyword evidence="5" id="KW-1185">Reference proteome</keyword>
<dbReference type="Proteomes" id="UP000234275">
    <property type="component" value="Unassembled WGS sequence"/>
</dbReference>
<evidence type="ECO:0000259" key="3">
    <source>
        <dbReference type="SMART" id="SM00823"/>
    </source>
</evidence>
<dbReference type="InterPro" id="IPR020845">
    <property type="entry name" value="AMP-binding_CS"/>
</dbReference>
<dbReference type="OrthoDB" id="429813at2759"/>
<dbReference type="SUPFAM" id="SSF51735">
    <property type="entry name" value="NAD(P)-binding Rossmann-fold domains"/>
    <property type="match status" value="1"/>
</dbReference>
<dbReference type="InterPro" id="IPR042099">
    <property type="entry name" value="ANL_N_sf"/>
</dbReference>
<dbReference type="InterPro" id="IPR000873">
    <property type="entry name" value="AMP-dep_synth/lig_dom"/>
</dbReference>
<proteinExistence type="predicted"/>
<protein>
    <submittedName>
        <fullName evidence="4">Acetyl-CoA synthetase-like protein</fullName>
    </submittedName>
</protein>
<gene>
    <name evidence="4" type="ORF">P170DRAFT_452317</name>
</gene>
<dbReference type="RefSeq" id="XP_024709883.1">
    <property type="nucleotide sequence ID" value="XM_024851256.1"/>
</dbReference>
<reference evidence="4 5" key="1">
    <citation type="submission" date="2016-12" db="EMBL/GenBank/DDBJ databases">
        <title>The genomes of Aspergillus section Nigri reveals drivers in fungal speciation.</title>
        <authorList>
            <consortium name="DOE Joint Genome Institute"/>
            <person name="Vesth T.C."/>
            <person name="Nybo J."/>
            <person name="Theobald S."/>
            <person name="Brandl J."/>
            <person name="Frisvad J.C."/>
            <person name="Nielsen K.F."/>
            <person name="Lyhne E.K."/>
            <person name="Kogle M.E."/>
            <person name="Kuo A."/>
            <person name="Riley R."/>
            <person name="Clum A."/>
            <person name="Nolan M."/>
            <person name="Lipzen A."/>
            <person name="Salamov A."/>
            <person name="Henrissat B."/>
            <person name="Wiebenga A."/>
            <person name="De Vries R.P."/>
            <person name="Grigoriev I.V."/>
            <person name="Mortensen U.H."/>
            <person name="Andersen M.R."/>
            <person name="Baker S.E."/>
        </authorList>
    </citation>
    <scope>NUCLEOTIDE SEQUENCE [LARGE SCALE GENOMIC DNA]</scope>
    <source>
        <strain evidence="4 5">IBT 23096</strain>
    </source>
</reference>
<name>A0A2I2GNY4_9EURO</name>
<sequence length="1042" mass="116055">MSHLSQAHVKHLYEQFGELKVLDDIIRHRAADDPPAPILAYPRPNTVADYEYFTGKDLDRLINGAALQYLSLGLNLNEHKVVGLLAPSNIDFIVSFFALSRLGHTVLALSLRIAPVAVVNLLKQTACSTIVHGDTTQIRSTLQSLDADFPISTYTLPLRSEYDQPSRRPEERLVRHIDREKENTEIALIMHSSGSTGLPKAVMLTHRALLTHPTQGSGLHNFNALPWYHLYGVSTSLQAMWMRRTAHLYNAAMPITSDALIQILEIVKPEAVHTVPYVLGLMAEKPRGVELLRRCQVVTGAGARTPDELGDRLVREGVNLGIVFGTTEAGLAGDTMRRAKGDDSWNFIRIYANIRDNVVMKDIGDGLYECVYLKGHPALSTSNSDDPAPGSWHSKDVFMPHASIPDVWKYVTRIDDRITLVNGEKVLPLPIEGRIREDELVREAVVVGVDRTIPGLLVFRAPAGDDMPEDDYLDAIWPAIADANTRAEGFSQITREMVALIPSNVAYPQTDKRSIIRAQVYRQFAEQIESMYTRLDGEQEGLLLLDLPGLEACLQTIFHDIVGVAVESLETDLFTAGVDSLKAIQMRRVIQKTIALNGHTLPQNIVYTKGNIRRLAGYLHALVNQTEKVVDDKETSVATLIERYSRFQEHKYLNGVTNGHGHNDQRNAVILTGATGSIGAHLLHQLLTLETIDIIYCFCRGKNPILRVLRSLEARGLTLPRHPTRTAQIIALTTDLDQPDFGLDQDTLRQLRRDVSLIIHSAWPVNFNIPLSSFEPHVAGLHHLLQFSLSVHQHNPAQLFFCSSISAAWNAPVTTRSIPETALEDLSFAAGMGYAQSKLVGEHIVRNAARQGARSYVLRIGQVVGDTDKGIWNAGESIPLMIQSAQSMKMLPDLNETCSWLPVDILATAILEIATTCGRGPPPRKTNAAHPAVFYNLVNPSEFEWLDVLSQLRRAGLEFGIVPFSQWLDALRDSAARGEEEQNPAIKLVEYYEETYAAGRRGKQARFEVDYARRDSEVMRGACDVLGMGLVEKFWEVWRREK</sequence>
<comment type="caution">
    <text evidence="4">The sequence shown here is derived from an EMBL/GenBank/DDBJ whole genome shotgun (WGS) entry which is preliminary data.</text>
</comment>
<dbReference type="STRING" id="1392250.A0A2I2GNY4"/>
<dbReference type="PANTHER" id="PTHR43439">
    <property type="entry name" value="PHENYLACETATE-COENZYME A LIGASE"/>
    <property type="match status" value="1"/>
</dbReference>
<evidence type="ECO:0000313" key="4">
    <source>
        <dbReference type="EMBL" id="PLB54581.1"/>
    </source>
</evidence>
<evidence type="ECO:0000256" key="1">
    <source>
        <dbReference type="ARBA" id="ARBA00022450"/>
    </source>
</evidence>
<dbReference type="SUPFAM" id="SSF47336">
    <property type="entry name" value="ACP-like"/>
    <property type="match status" value="1"/>
</dbReference>
<dbReference type="Gene3D" id="3.40.50.12780">
    <property type="entry name" value="N-terminal domain of ligase-like"/>
    <property type="match status" value="1"/>
</dbReference>
<dbReference type="SMART" id="SM00823">
    <property type="entry name" value="PKS_PP"/>
    <property type="match status" value="1"/>
</dbReference>